<keyword evidence="2" id="KW-0472">Membrane</keyword>
<evidence type="ECO:0000256" key="2">
    <source>
        <dbReference type="SAM" id="Phobius"/>
    </source>
</evidence>
<evidence type="ECO:0000313" key="3">
    <source>
        <dbReference type="EMBL" id="GAK43536.1"/>
    </source>
</evidence>
<evidence type="ECO:0000313" key="4">
    <source>
        <dbReference type="Proteomes" id="UP000028702"/>
    </source>
</evidence>
<evidence type="ECO:0000256" key="1">
    <source>
        <dbReference type="SAM" id="Coils"/>
    </source>
</evidence>
<dbReference type="RefSeq" id="WP_156101643.1">
    <property type="nucleotide sequence ID" value="NZ_BBIO01000001.1"/>
</dbReference>
<protein>
    <submittedName>
        <fullName evidence="3">Conserved protein</fullName>
    </submittedName>
</protein>
<accession>A0A081B668</accession>
<keyword evidence="4" id="KW-1185">Reference proteome</keyword>
<keyword evidence="1" id="KW-0175">Coiled coil</keyword>
<comment type="caution">
    <text evidence="3">The sequence shown here is derived from an EMBL/GenBank/DDBJ whole genome shotgun (WGS) entry which is preliminary data.</text>
</comment>
<feature type="transmembrane region" description="Helical" evidence="2">
    <location>
        <begin position="124"/>
        <end position="144"/>
    </location>
</feature>
<dbReference type="STRING" id="1333998.M2A_0035"/>
<dbReference type="AlphaFoldDB" id="A0A081B668"/>
<proteinExistence type="predicted"/>
<sequence length="145" mass="16391">MSVLDTPPPPPLTMDSLEELRTYLWKVHQVTVDQNDPILMLHTIHKVALGEYERLLDSHKRQLSDHAQKTSAELVDEVRLIIGDLQNETLNDAVRERLATIKEAEKLSEQTLSRFRQNLKVQSLFTLLNVIAALCTLGVLSAIAL</sequence>
<name>A0A081B668_9HYPH</name>
<keyword evidence="2" id="KW-1133">Transmembrane helix</keyword>
<organism evidence="3 4">
    <name type="scientific">Tepidicaulis marinus</name>
    <dbReference type="NCBI Taxonomy" id="1333998"/>
    <lineage>
        <taxon>Bacteria</taxon>
        <taxon>Pseudomonadati</taxon>
        <taxon>Pseudomonadota</taxon>
        <taxon>Alphaproteobacteria</taxon>
        <taxon>Hyphomicrobiales</taxon>
        <taxon>Parvibaculaceae</taxon>
        <taxon>Tepidicaulis</taxon>
    </lineage>
</organism>
<gene>
    <name evidence="3" type="ORF">M2A_0035</name>
</gene>
<feature type="coiled-coil region" evidence="1">
    <location>
        <begin position="49"/>
        <end position="110"/>
    </location>
</feature>
<reference evidence="3 4" key="1">
    <citation type="submission" date="2014-07" db="EMBL/GenBank/DDBJ databases">
        <title>Tepidicaulis marinum gen. nov., sp. nov., a novel marine bacterium denitrifying nitrate to nitrous oxide strictly under microaerobic conditions.</title>
        <authorList>
            <person name="Takeuchi M."/>
            <person name="Yamagishi T."/>
            <person name="Kamagata Y."/>
            <person name="Oshima K."/>
            <person name="Hattori M."/>
            <person name="Katayama T."/>
            <person name="Hanada S."/>
            <person name="Tamaki H."/>
            <person name="Marumo K."/>
            <person name="Maeda H."/>
            <person name="Nedachi M."/>
            <person name="Iwasaki W."/>
            <person name="Suwa Y."/>
            <person name="Sakata S."/>
        </authorList>
    </citation>
    <scope>NUCLEOTIDE SEQUENCE [LARGE SCALE GENOMIC DNA]</scope>
    <source>
        <strain evidence="3 4">MA2</strain>
    </source>
</reference>
<dbReference type="eggNOG" id="ENOG5033G65">
    <property type="taxonomic scope" value="Bacteria"/>
</dbReference>
<dbReference type="EMBL" id="BBIO01000001">
    <property type="protein sequence ID" value="GAK43536.1"/>
    <property type="molecule type" value="Genomic_DNA"/>
</dbReference>
<keyword evidence="2" id="KW-0812">Transmembrane</keyword>
<dbReference type="Proteomes" id="UP000028702">
    <property type="component" value="Unassembled WGS sequence"/>
</dbReference>